<dbReference type="InterPro" id="IPR029058">
    <property type="entry name" value="AB_hydrolase_fold"/>
</dbReference>
<dbReference type="Gene3D" id="3.40.50.1820">
    <property type="entry name" value="alpha/beta hydrolase"/>
    <property type="match status" value="1"/>
</dbReference>
<keyword evidence="1" id="KW-0732">Signal</keyword>
<dbReference type="InterPro" id="IPR009199">
    <property type="entry name" value="PhoPQ-act_pathogen-rel_PqaA"/>
</dbReference>
<evidence type="ECO:0008006" key="4">
    <source>
        <dbReference type="Google" id="ProtNLM"/>
    </source>
</evidence>
<evidence type="ECO:0000313" key="2">
    <source>
        <dbReference type="EMBL" id="RIX84129.1"/>
    </source>
</evidence>
<dbReference type="PANTHER" id="PTHR31497:SF0">
    <property type="entry name" value="AUTOCRINE PROLIFERATION REPRESSOR PROTEIN A"/>
    <property type="match status" value="1"/>
</dbReference>
<dbReference type="RefSeq" id="WP_119552387.1">
    <property type="nucleotide sequence ID" value="NZ_QXMN01000003.1"/>
</dbReference>
<comment type="caution">
    <text evidence="2">The sequence shown here is derived from an EMBL/GenBank/DDBJ whole genome shotgun (WGS) entry which is preliminary data.</text>
</comment>
<evidence type="ECO:0000313" key="3">
    <source>
        <dbReference type="Proteomes" id="UP000265619"/>
    </source>
</evidence>
<dbReference type="Pfam" id="PF10142">
    <property type="entry name" value="PhoPQ_related"/>
    <property type="match status" value="1"/>
</dbReference>
<sequence length="458" mass="50887">MKRSNILFLLAALMLWCTGVASAAEVGPARFFDMKEILDERTLNAQIASDRVVPSRARPGKNVRVIELKFTSQNWQGMVWRHPARIYVPEDYKGGGNAGIIGTERNFFDDPQWYRQIIPGTQLRTEEQYAEATAIDLGLPIMMFSNPAEDFMGMDESDLMGHALKKVAETGDLGWYGYTAITRAYLRAITLMHSLPGVQTERAVIMGCSKRGMAVGIATGAGDDRVAGIMATCYYGGNNFYSLSKRFAEFGPNVRGPAKDRAGPGFQPAEKVLRSYNNPLGFALNTHFDPYMWRDKIKASYLVALGTNDEFFALGSSNSMIREMSGDKAFLAIDNLPHSWVSQKHLAAWRMWLAHTFLQRPLPRIDAQGALDGERLRVSAKVETTTQLVGVRLFYAYNPIATDWRRAQWQSVPMTSGESGYTAQLPRRSGQSIGYYIEVQDTGVGGAGYVSSLMESTD</sequence>
<dbReference type="EMBL" id="QXMN01000003">
    <property type="protein sequence ID" value="RIX84129.1"/>
    <property type="molecule type" value="Genomic_DNA"/>
</dbReference>
<dbReference type="OrthoDB" id="8950502at2"/>
<feature type="chain" id="PRO_5040898462" description="PhoPQ-activated pathogenicity" evidence="1">
    <location>
        <begin position="24"/>
        <end position="458"/>
    </location>
</feature>
<dbReference type="AlphaFoldDB" id="A0A9X8GWN9"/>
<dbReference type="PANTHER" id="PTHR31497">
    <property type="entry name" value="AUTOCRINE PROLIFERATION REPRESSOR PROTEIN A"/>
    <property type="match status" value="1"/>
</dbReference>
<name>A0A9X8GWN9_9BURK</name>
<reference evidence="2 3" key="1">
    <citation type="submission" date="2018-09" db="EMBL/GenBank/DDBJ databases">
        <title>Acidovorax cavernicola nov. sp. isolated from Gruta de las Maravillas (Aracena, Spain).</title>
        <authorList>
            <person name="Jurado V."/>
            <person name="Gutierrez-Patricio S."/>
            <person name="Gonzalez-Pimentel J.L."/>
            <person name="Miller A.Z."/>
            <person name="Laiz L."/>
            <person name="Saiz-Jimenez C."/>
        </authorList>
    </citation>
    <scope>NUCLEOTIDE SEQUENCE [LARGE SCALE GENOMIC DNA]</scope>
    <source>
        <strain evidence="2 3">1011MAR4D40.2</strain>
    </source>
</reference>
<protein>
    <recommendedName>
        <fullName evidence="4">PhoPQ-activated pathogenicity</fullName>
    </recommendedName>
</protein>
<organism evidence="2 3">
    <name type="scientific">Acidovorax cavernicola</name>
    <dbReference type="NCBI Taxonomy" id="1675792"/>
    <lineage>
        <taxon>Bacteria</taxon>
        <taxon>Pseudomonadati</taxon>
        <taxon>Pseudomonadota</taxon>
        <taxon>Betaproteobacteria</taxon>
        <taxon>Burkholderiales</taxon>
        <taxon>Comamonadaceae</taxon>
        <taxon>Acidovorax</taxon>
    </lineage>
</organism>
<dbReference type="SUPFAM" id="SSF53474">
    <property type="entry name" value="alpha/beta-Hydrolases"/>
    <property type="match status" value="1"/>
</dbReference>
<accession>A0A9X8GWN9</accession>
<gene>
    <name evidence="2" type="ORF">D3H34_05305</name>
</gene>
<feature type="signal peptide" evidence="1">
    <location>
        <begin position="1"/>
        <end position="23"/>
    </location>
</feature>
<proteinExistence type="predicted"/>
<keyword evidence="3" id="KW-1185">Reference proteome</keyword>
<evidence type="ECO:0000256" key="1">
    <source>
        <dbReference type="SAM" id="SignalP"/>
    </source>
</evidence>
<dbReference type="Proteomes" id="UP000265619">
    <property type="component" value="Unassembled WGS sequence"/>
</dbReference>